<feature type="region of interest" description="Disordered" evidence="2">
    <location>
        <begin position="165"/>
        <end position="233"/>
    </location>
</feature>
<proteinExistence type="inferred from homology"/>
<dbReference type="PANTHER" id="PTHR31471:SF16">
    <property type="entry name" value="OS02G0602000 PROTEIN"/>
    <property type="match status" value="1"/>
</dbReference>
<evidence type="ECO:0000256" key="2">
    <source>
        <dbReference type="SAM" id="MobiDB-lite"/>
    </source>
</evidence>
<dbReference type="Proteomes" id="UP001231189">
    <property type="component" value="Unassembled WGS sequence"/>
</dbReference>
<dbReference type="Pfam" id="PF03763">
    <property type="entry name" value="Remorin_C"/>
    <property type="match status" value="1"/>
</dbReference>
<evidence type="ECO:0000256" key="1">
    <source>
        <dbReference type="ARBA" id="ARBA00005711"/>
    </source>
</evidence>
<gene>
    <name evidence="4" type="ORF">QYE76_023498</name>
</gene>
<keyword evidence="5" id="KW-1185">Reference proteome</keyword>
<evidence type="ECO:0000259" key="3">
    <source>
        <dbReference type="Pfam" id="PF03763"/>
    </source>
</evidence>
<feature type="domain" description="Remorin C-terminal" evidence="3">
    <location>
        <begin position="238"/>
        <end position="324"/>
    </location>
</feature>
<dbReference type="InterPro" id="IPR005516">
    <property type="entry name" value="Remorin_C"/>
</dbReference>
<sequence length="347" mass="38148">MARVLSVAVGIRGQPPVIRRRDFVGLPEMRRSPRGASSSSSLRQYDLYSYNASNARALLTCYAKAKPRPSKWDDAHKWLSRAPDDDRSRRRCSGANDRLLLPPASQKGVSRPSWTCTSVGGDVPAADVRGLADADTKRLVDSVQVSRQQRCAPLPLPLTLRDVGTEMTPAGSKEPSRTNTPRSALPTAARRPHVRVPFASPRKRDGGSRGDGAVDLGAPRESTEWRDPAAGARWTAVSPATAWDEAERAKHMARYRREELRIQAWENRERRKAELRMKTTEVTAERRMMRAQEKAAGKLAAAQAVAKEKRARAEAKLGRRAVKVGGGSPGLPSKLKLLSLKLPLLCS</sequence>
<dbReference type="EMBL" id="JAUUTY010000006">
    <property type="protein sequence ID" value="KAK1617981.1"/>
    <property type="molecule type" value="Genomic_DNA"/>
</dbReference>
<evidence type="ECO:0000313" key="4">
    <source>
        <dbReference type="EMBL" id="KAK1617981.1"/>
    </source>
</evidence>
<comment type="caution">
    <text evidence="4">The sequence shown here is derived from an EMBL/GenBank/DDBJ whole genome shotgun (WGS) entry which is preliminary data.</text>
</comment>
<accession>A0AAD8RC94</accession>
<dbReference type="PANTHER" id="PTHR31471">
    <property type="entry name" value="OS02G0116800 PROTEIN"/>
    <property type="match status" value="1"/>
</dbReference>
<organism evidence="4 5">
    <name type="scientific">Lolium multiflorum</name>
    <name type="common">Italian ryegrass</name>
    <name type="synonym">Lolium perenne subsp. multiflorum</name>
    <dbReference type="NCBI Taxonomy" id="4521"/>
    <lineage>
        <taxon>Eukaryota</taxon>
        <taxon>Viridiplantae</taxon>
        <taxon>Streptophyta</taxon>
        <taxon>Embryophyta</taxon>
        <taxon>Tracheophyta</taxon>
        <taxon>Spermatophyta</taxon>
        <taxon>Magnoliopsida</taxon>
        <taxon>Liliopsida</taxon>
        <taxon>Poales</taxon>
        <taxon>Poaceae</taxon>
        <taxon>BOP clade</taxon>
        <taxon>Pooideae</taxon>
        <taxon>Poodae</taxon>
        <taxon>Poeae</taxon>
        <taxon>Poeae Chloroplast Group 2 (Poeae type)</taxon>
        <taxon>Loliodinae</taxon>
        <taxon>Loliinae</taxon>
        <taxon>Lolium</taxon>
    </lineage>
</organism>
<dbReference type="AlphaFoldDB" id="A0AAD8RC94"/>
<comment type="similarity">
    <text evidence="1">Belongs to the remorin family.</text>
</comment>
<reference evidence="4" key="1">
    <citation type="submission" date="2023-07" db="EMBL/GenBank/DDBJ databases">
        <title>A chromosome-level genome assembly of Lolium multiflorum.</title>
        <authorList>
            <person name="Chen Y."/>
            <person name="Copetti D."/>
            <person name="Kolliker R."/>
            <person name="Studer B."/>
        </authorList>
    </citation>
    <scope>NUCLEOTIDE SEQUENCE</scope>
    <source>
        <strain evidence="4">02402/16</strain>
        <tissue evidence="4">Leaf</tissue>
    </source>
</reference>
<evidence type="ECO:0000313" key="5">
    <source>
        <dbReference type="Proteomes" id="UP001231189"/>
    </source>
</evidence>
<feature type="region of interest" description="Disordered" evidence="2">
    <location>
        <begin position="81"/>
        <end position="115"/>
    </location>
</feature>
<protein>
    <recommendedName>
        <fullName evidence="3">Remorin C-terminal domain-containing protein</fullName>
    </recommendedName>
</protein>
<name>A0AAD8RC94_LOLMU</name>